<dbReference type="STRING" id="1926881.BTJ39_09805"/>
<evidence type="ECO:0000313" key="1">
    <source>
        <dbReference type="EMBL" id="OON40180.1"/>
    </source>
</evidence>
<accession>A0A1S8YMB2</accession>
<dbReference type="AlphaFoldDB" id="A0A1S8YMB2"/>
<organism evidence="1 2">
    <name type="scientific">Izhakiella australiensis</name>
    <dbReference type="NCBI Taxonomy" id="1926881"/>
    <lineage>
        <taxon>Bacteria</taxon>
        <taxon>Pseudomonadati</taxon>
        <taxon>Pseudomonadota</taxon>
        <taxon>Gammaproteobacteria</taxon>
        <taxon>Enterobacterales</taxon>
        <taxon>Erwiniaceae</taxon>
        <taxon>Izhakiella</taxon>
    </lineage>
</organism>
<comment type="caution">
    <text evidence="1">The sequence shown here is derived from an EMBL/GenBank/DDBJ whole genome shotgun (WGS) entry which is preliminary data.</text>
</comment>
<keyword evidence="2" id="KW-1185">Reference proteome</keyword>
<reference evidence="1 2" key="1">
    <citation type="submission" date="2016-12" db="EMBL/GenBank/DDBJ databases">
        <title>Izhakiella australiana sp. nov. of genus Izhakiella isolated from Australian desert.</title>
        <authorList>
            <person name="Ji M."/>
        </authorList>
    </citation>
    <scope>NUCLEOTIDE SEQUENCE [LARGE SCALE GENOMIC DNA]</scope>
    <source>
        <strain evidence="1 2">D4N98</strain>
    </source>
</reference>
<proteinExistence type="predicted"/>
<dbReference type="EMBL" id="MRUL01000005">
    <property type="protein sequence ID" value="OON40180.1"/>
    <property type="molecule type" value="Genomic_DNA"/>
</dbReference>
<dbReference type="Proteomes" id="UP000190667">
    <property type="component" value="Unassembled WGS sequence"/>
</dbReference>
<name>A0A1S8YMB2_9GAMM</name>
<gene>
    <name evidence="1" type="ORF">BTJ39_09805</name>
</gene>
<evidence type="ECO:0000313" key="2">
    <source>
        <dbReference type="Proteomes" id="UP000190667"/>
    </source>
</evidence>
<sequence length="164" mass="19527">MVGAFLPAWQTTESQPAALYVLIKKESTIRLLQHIQNETLPFFMMRILALLAERGEQEKYKKELYRWLQRLQCMLPAIRCSRQFMYANGARWKIDSLRVQHCGFDFRYKDEDGVDVMPWIDWPNCTLSSNEIWLWRQSRNGKILESQKLDRLIMNQSSKDIVHS</sequence>
<protein>
    <submittedName>
        <fullName evidence="1">Uncharacterized protein</fullName>
    </submittedName>
</protein>